<comment type="caution">
    <text evidence="1">The sequence shown here is derived from an EMBL/GenBank/DDBJ whole genome shotgun (WGS) entry which is preliminary data.</text>
</comment>
<keyword evidence="2" id="KW-1185">Reference proteome</keyword>
<proteinExistence type="predicted"/>
<sequence length="852" mass="88220">MRVTKLLSSMSAVLLGFLLVGIVFAIPFDKSDGTLGHGLSSHLDSPGAVNNALLALAQPPAQDCGDLGNTQPLKKVRGLSDDSDPLSGWAGAKYDSSPSGHFIATQGTFTVPKPVIPAGAPIDGSISNWTTMIAVWIGGEDPLLSTGVQLFAHLSGEVSFEAWFQGGVNAASDYKDMTISEGDSVTLRIEMYSHTSGITIIDNITTGKRASQPLATLSNPLPPPSEAAWIVAVPYDTDHSAPFASFGTVKFTDAVVFTSDARNFGPGDGAIAENIYYDNPYSGNGTVTDIGNREVTISYIPRQVETRDSDNLDTPLGSLPTSISAPASIVNVTSGALNDNIYKSTNWAGAMIEEPPAHSFFTSVSGTFTIPGLAVPVNVAHADTYYVAIWVGIDGSHQGDALFQAGIQVTIDSATGVQSVVPWAEWLPAGPQYYNDLAVSVGDVITVHIETTSPTTGTVFIENKTTGQSIGKAVNAPDGAAVTGHSAEWIVEDPVGNGGPHPFGDFGHVVFTDCEAVSDDGNPFGPDGAAKIEFYKGASPEPLTNVETSETGLAITYKPPPPPAAAIPLAPRDTATNDSHYSTNWAGAWINPPASHFTSISGTFTIPRLTPGASSSPTTPHTAAIWLGLDGLAGTPSLLQAGIALTLPPTPGAPTLAHAWTEWLPHGAQPFPASALALTPGDVIALNITAASPLAAAIVIENLSTGQRVERAVAAPGPDAALRGSTAEWIVERAPVAAVLADFAEVVFEDCRAGLAGGGVVGLGDAAVQRDVMVGEAEEVVYTDVVVDAARGVVVVAYNPRRVEGLLEEVATVVVDEDGEPILVDADGVPVLDADGRPIVVGGPYGGVERRE</sequence>
<gene>
    <name evidence="1" type="primary">g306</name>
    <name evidence="1" type="ORF">NpPPO83_00000306</name>
</gene>
<dbReference type="Proteomes" id="UP001165186">
    <property type="component" value="Unassembled WGS sequence"/>
</dbReference>
<accession>A0ACB5SPA4</accession>
<dbReference type="EMBL" id="BSXG01000172">
    <property type="protein sequence ID" value="GME51145.1"/>
    <property type="molecule type" value="Genomic_DNA"/>
</dbReference>
<evidence type="ECO:0000313" key="1">
    <source>
        <dbReference type="EMBL" id="GME51145.1"/>
    </source>
</evidence>
<organism evidence="1 2">
    <name type="scientific">Neofusicoccum parvum</name>
    <dbReference type="NCBI Taxonomy" id="310453"/>
    <lineage>
        <taxon>Eukaryota</taxon>
        <taxon>Fungi</taxon>
        <taxon>Dikarya</taxon>
        <taxon>Ascomycota</taxon>
        <taxon>Pezizomycotina</taxon>
        <taxon>Dothideomycetes</taxon>
        <taxon>Dothideomycetes incertae sedis</taxon>
        <taxon>Botryosphaeriales</taxon>
        <taxon>Botryosphaeriaceae</taxon>
        <taxon>Neofusicoccum</taxon>
    </lineage>
</organism>
<name>A0ACB5SPA4_9PEZI</name>
<protein>
    <submittedName>
        <fullName evidence="1">Uncharacterized protein</fullName>
    </submittedName>
</protein>
<reference evidence="1" key="1">
    <citation type="submission" date="2024-09" db="EMBL/GenBank/DDBJ databases">
        <title>Draft Genome Sequences of Neofusicoccum parvum.</title>
        <authorList>
            <person name="Ashida A."/>
            <person name="Camagna M."/>
            <person name="Tanaka A."/>
            <person name="Takemoto D."/>
        </authorList>
    </citation>
    <scope>NUCLEOTIDE SEQUENCE</scope>
    <source>
        <strain evidence="1">PPO83</strain>
    </source>
</reference>
<evidence type="ECO:0000313" key="2">
    <source>
        <dbReference type="Proteomes" id="UP001165186"/>
    </source>
</evidence>